<organism evidence="4">
    <name type="scientific">Variovorax paradoxus</name>
    <dbReference type="NCBI Taxonomy" id="34073"/>
    <lineage>
        <taxon>Bacteria</taxon>
        <taxon>Pseudomonadati</taxon>
        <taxon>Pseudomonadota</taxon>
        <taxon>Betaproteobacteria</taxon>
        <taxon>Burkholderiales</taxon>
        <taxon>Comamonadaceae</taxon>
        <taxon>Variovorax</taxon>
    </lineage>
</organism>
<evidence type="ECO:0000259" key="3">
    <source>
        <dbReference type="PROSITE" id="PS50887"/>
    </source>
</evidence>
<dbReference type="InterPro" id="IPR050469">
    <property type="entry name" value="Diguanylate_Cyclase"/>
</dbReference>
<dbReference type="SMART" id="SM00267">
    <property type="entry name" value="GGDEF"/>
    <property type="match status" value="1"/>
</dbReference>
<dbReference type="GO" id="GO:1902201">
    <property type="term" value="P:negative regulation of bacterial-type flagellum-dependent cell motility"/>
    <property type="evidence" value="ECO:0007669"/>
    <property type="project" value="TreeGrafter"/>
</dbReference>
<dbReference type="SUPFAM" id="SSF55073">
    <property type="entry name" value="Nucleotide cyclase"/>
    <property type="match status" value="1"/>
</dbReference>
<evidence type="ECO:0000256" key="1">
    <source>
        <dbReference type="ARBA" id="ARBA00012528"/>
    </source>
</evidence>
<dbReference type="EC" id="2.7.7.65" evidence="1"/>
<dbReference type="GO" id="GO:0005886">
    <property type="term" value="C:plasma membrane"/>
    <property type="evidence" value="ECO:0007669"/>
    <property type="project" value="TreeGrafter"/>
</dbReference>
<name>A0A679JS50_VARPD</name>
<dbReference type="EMBL" id="LR743508">
    <property type="protein sequence ID" value="CAA2109140.1"/>
    <property type="molecule type" value="Genomic_DNA"/>
</dbReference>
<reference evidence="4" key="1">
    <citation type="submission" date="2019-12" db="EMBL/GenBank/DDBJ databases">
        <authorList>
            <person name="Cremers G."/>
        </authorList>
    </citation>
    <scope>NUCLEOTIDE SEQUENCE</scope>
    <source>
        <strain evidence="4">Vvax</strain>
    </source>
</reference>
<dbReference type="PANTHER" id="PTHR45138">
    <property type="entry name" value="REGULATORY COMPONENTS OF SENSORY TRANSDUCTION SYSTEM"/>
    <property type="match status" value="1"/>
</dbReference>
<dbReference type="FunFam" id="3.30.70.270:FF:000001">
    <property type="entry name" value="Diguanylate cyclase domain protein"/>
    <property type="match status" value="1"/>
</dbReference>
<protein>
    <recommendedName>
        <fullName evidence="1">diguanylate cyclase</fullName>
        <ecNumber evidence="1">2.7.7.65</ecNumber>
    </recommendedName>
</protein>
<evidence type="ECO:0000256" key="2">
    <source>
        <dbReference type="ARBA" id="ARBA00034247"/>
    </source>
</evidence>
<sequence>MAHGASAVCGYDAADRVTFWNERFLVFFPELATFLQVGTPYLDTLEPFLALQHPQASALERADEVRNALFRHVHEEGPVQYQRADGRWLELRMFPQPDGGRVKIWSDVSAQKAPGSEGSLLQGLMAVANVGLIVHDAAGVLRYVNSRYFSEHFLSLIQRVPSIERRGRQQGGYWAKFRDIFGDDETFEELCDSTECGPLAAPATMRARNGRFYRVQEQAWDQGGTACVWTDVTELVQRENALRAAHRELSLLNRRLIDLSETDALTGLPNRRRFNTAIQSAQAAVRGGAHASVAIIDLDFFKSINDRFGHDVGDVALVEVSRRLRALVPGEVPIARLGGEEFGLVFEAMPLLEAHACVEAVRQSFSEHPFMSESESLSLTVSIGIAPLMAEREASASLKEADMALLRAKARGRDCVVLAGQAAAGQGTGAADAQGPGAALLAAGVFADEAGLDATGLRDKYAPAAEHPAFAFANWEKAVRDGTTLDHYWGWVEYQISASQQAPETE</sequence>
<keyword evidence="4" id="KW-0548">Nucleotidyltransferase</keyword>
<proteinExistence type="predicted"/>
<dbReference type="Pfam" id="PF00990">
    <property type="entry name" value="GGDEF"/>
    <property type="match status" value="1"/>
</dbReference>
<dbReference type="PROSITE" id="PS50887">
    <property type="entry name" value="GGDEF"/>
    <property type="match status" value="1"/>
</dbReference>
<gene>
    <name evidence="4" type="primary">adrA</name>
    <name evidence="4" type="ORF">VVAX_05411</name>
</gene>
<evidence type="ECO:0000313" key="4">
    <source>
        <dbReference type="EMBL" id="CAA2109140.1"/>
    </source>
</evidence>
<keyword evidence="4" id="KW-0808">Transferase</keyword>
<comment type="catalytic activity">
    <reaction evidence="2">
        <text>2 GTP = 3',3'-c-di-GMP + 2 diphosphate</text>
        <dbReference type="Rhea" id="RHEA:24898"/>
        <dbReference type="ChEBI" id="CHEBI:33019"/>
        <dbReference type="ChEBI" id="CHEBI:37565"/>
        <dbReference type="ChEBI" id="CHEBI:58805"/>
        <dbReference type="EC" id="2.7.7.65"/>
    </reaction>
</comment>
<dbReference type="InterPro" id="IPR043128">
    <property type="entry name" value="Rev_trsase/Diguanyl_cyclase"/>
</dbReference>
<dbReference type="NCBIfam" id="TIGR00254">
    <property type="entry name" value="GGDEF"/>
    <property type="match status" value="1"/>
</dbReference>
<dbReference type="AlphaFoldDB" id="A0A679JS50"/>
<dbReference type="CDD" id="cd01949">
    <property type="entry name" value="GGDEF"/>
    <property type="match status" value="1"/>
</dbReference>
<dbReference type="InterPro" id="IPR029787">
    <property type="entry name" value="Nucleotide_cyclase"/>
</dbReference>
<feature type="domain" description="GGDEF" evidence="3">
    <location>
        <begin position="289"/>
        <end position="421"/>
    </location>
</feature>
<dbReference type="PANTHER" id="PTHR45138:SF9">
    <property type="entry name" value="DIGUANYLATE CYCLASE DGCM-RELATED"/>
    <property type="match status" value="1"/>
</dbReference>
<accession>A0A679JS50</accession>
<dbReference type="Gene3D" id="3.30.70.270">
    <property type="match status" value="1"/>
</dbReference>
<dbReference type="Pfam" id="PF12860">
    <property type="entry name" value="PAS_7"/>
    <property type="match status" value="1"/>
</dbReference>
<dbReference type="GO" id="GO:0052621">
    <property type="term" value="F:diguanylate cyclase activity"/>
    <property type="evidence" value="ECO:0007669"/>
    <property type="project" value="UniProtKB-EC"/>
</dbReference>
<dbReference type="GO" id="GO:0043709">
    <property type="term" value="P:cell adhesion involved in single-species biofilm formation"/>
    <property type="evidence" value="ECO:0007669"/>
    <property type="project" value="TreeGrafter"/>
</dbReference>
<dbReference type="InterPro" id="IPR000160">
    <property type="entry name" value="GGDEF_dom"/>
</dbReference>